<dbReference type="HOGENOM" id="CLU_2374206_0_0_1"/>
<proteinExistence type="predicted"/>
<reference evidence="2" key="2">
    <citation type="submission" date="2015-01" db="EMBL/GenBank/DDBJ databases">
        <title>Evolutionary Origins and Diversification of the Mycorrhizal Mutualists.</title>
        <authorList>
            <consortium name="DOE Joint Genome Institute"/>
            <consortium name="Mycorrhizal Genomics Consortium"/>
            <person name="Kohler A."/>
            <person name="Kuo A."/>
            <person name="Nagy L.G."/>
            <person name="Floudas D."/>
            <person name="Copeland A."/>
            <person name="Barry K.W."/>
            <person name="Cichocki N."/>
            <person name="Veneault-Fourrey C."/>
            <person name="LaButti K."/>
            <person name="Lindquist E.A."/>
            <person name="Lipzen A."/>
            <person name="Lundell T."/>
            <person name="Morin E."/>
            <person name="Murat C."/>
            <person name="Riley R."/>
            <person name="Ohm R."/>
            <person name="Sun H."/>
            <person name="Tunlid A."/>
            <person name="Henrissat B."/>
            <person name="Grigoriev I.V."/>
            <person name="Hibbett D.S."/>
            <person name="Martin F."/>
        </authorList>
    </citation>
    <scope>NUCLEOTIDE SEQUENCE [LARGE SCALE GENOMIC DNA]</scope>
    <source>
        <strain evidence="2">UH-Slu-Lm8-n1</strain>
    </source>
</reference>
<gene>
    <name evidence="1" type="ORF">CY34DRAFT_661664</name>
</gene>
<dbReference type="AlphaFoldDB" id="A0A0C9ZXE4"/>
<dbReference type="InParanoid" id="A0A0C9ZXE4"/>
<evidence type="ECO:0000313" key="1">
    <source>
        <dbReference type="EMBL" id="KIK34076.1"/>
    </source>
</evidence>
<organism evidence="1 2">
    <name type="scientific">Suillus luteus UH-Slu-Lm8-n1</name>
    <dbReference type="NCBI Taxonomy" id="930992"/>
    <lineage>
        <taxon>Eukaryota</taxon>
        <taxon>Fungi</taxon>
        <taxon>Dikarya</taxon>
        <taxon>Basidiomycota</taxon>
        <taxon>Agaricomycotina</taxon>
        <taxon>Agaricomycetes</taxon>
        <taxon>Agaricomycetidae</taxon>
        <taxon>Boletales</taxon>
        <taxon>Suillineae</taxon>
        <taxon>Suillaceae</taxon>
        <taxon>Suillus</taxon>
    </lineage>
</organism>
<evidence type="ECO:0000313" key="2">
    <source>
        <dbReference type="Proteomes" id="UP000054485"/>
    </source>
</evidence>
<dbReference type="EMBL" id="KN835814">
    <property type="protein sequence ID" value="KIK34076.1"/>
    <property type="molecule type" value="Genomic_DNA"/>
</dbReference>
<dbReference type="OrthoDB" id="10508469at2759"/>
<keyword evidence="2" id="KW-1185">Reference proteome</keyword>
<dbReference type="Proteomes" id="UP000054485">
    <property type="component" value="Unassembled WGS sequence"/>
</dbReference>
<protein>
    <submittedName>
        <fullName evidence="1">Uncharacterized protein</fullName>
    </submittedName>
</protein>
<reference evidence="1 2" key="1">
    <citation type="submission" date="2014-04" db="EMBL/GenBank/DDBJ databases">
        <authorList>
            <consortium name="DOE Joint Genome Institute"/>
            <person name="Kuo A."/>
            <person name="Ruytinx J."/>
            <person name="Rineau F."/>
            <person name="Colpaert J."/>
            <person name="Kohler A."/>
            <person name="Nagy L.G."/>
            <person name="Floudas D."/>
            <person name="Copeland A."/>
            <person name="Barry K.W."/>
            <person name="Cichocki N."/>
            <person name="Veneault-Fourrey C."/>
            <person name="LaButti K."/>
            <person name="Lindquist E.A."/>
            <person name="Lipzen A."/>
            <person name="Lundell T."/>
            <person name="Morin E."/>
            <person name="Murat C."/>
            <person name="Sun H."/>
            <person name="Tunlid A."/>
            <person name="Henrissat B."/>
            <person name="Grigoriev I.V."/>
            <person name="Hibbett D.S."/>
            <person name="Martin F."/>
            <person name="Nordberg H.P."/>
            <person name="Cantor M.N."/>
            <person name="Hua S.X."/>
        </authorList>
    </citation>
    <scope>NUCLEOTIDE SEQUENCE [LARGE SCALE GENOMIC DNA]</scope>
    <source>
        <strain evidence="1 2">UH-Slu-Lm8-n1</strain>
    </source>
</reference>
<name>A0A0C9ZXE4_9AGAM</name>
<sequence>MHPWMSCRLIVFSTMQTRTHLSNLGHIQYSPIVSQVEHTNANIVKRCFNDIGRLVVNRLSQDLLPPTDIQPVPMHVYNGLSARAQSGQKIVASVQ</sequence>
<accession>A0A0C9ZXE4</accession>